<dbReference type="GO" id="GO:0003723">
    <property type="term" value="F:RNA binding"/>
    <property type="evidence" value="ECO:0007669"/>
    <property type="project" value="UniProtKB-KW"/>
</dbReference>
<evidence type="ECO:0000256" key="1">
    <source>
        <dbReference type="ARBA" id="ARBA00004123"/>
    </source>
</evidence>
<feature type="region of interest" description="Disordered" evidence="9">
    <location>
        <begin position="331"/>
        <end position="358"/>
    </location>
</feature>
<feature type="domain" description="C2H2-type" evidence="10">
    <location>
        <begin position="476"/>
        <end position="501"/>
    </location>
</feature>
<dbReference type="GO" id="GO:0008270">
    <property type="term" value="F:zinc ion binding"/>
    <property type="evidence" value="ECO:0007669"/>
    <property type="project" value="UniProtKB-KW"/>
</dbReference>
<dbReference type="EMBL" id="JASPKZ010008675">
    <property type="protein sequence ID" value="KAJ9579119.1"/>
    <property type="molecule type" value="Genomic_DNA"/>
</dbReference>
<reference evidence="13" key="1">
    <citation type="journal article" date="2023" name="IScience">
        <title>Live-bearing cockroach genome reveals convergent evolutionary mechanisms linked to viviparity in insects and beyond.</title>
        <authorList>
            <person name="Fouks B."/>
            <person name="Harrison M.C."/>
            <person name="Mikhailova A.A."/>
            <person name="Marchal E."/>
            <person name="English S."/>
            <person name="Carruthers M."/>
            <person name="Jennings E.C."/>
            <person name="Chiamaka E.L."/>
            <person name="Frigard R.A."/>
            <person name="Pippel M."/>
            <person name="Attardo G.M."/>
            <person name="Benoit J.B."/>
            <person name="Bornberg-Bauer E."/>
            <person name="Tobe S.S."/>
        </authorList>
    </citation>
    <scope>NUCLEOTIDE SEQUENCE</scope>
    <source>
        <strain evidence="13">Stay&amp;Tobe</strain>
    </source>
</reference>
<evidence type="ECO:0000256" key="8">
    <source>
        <dbReference type="PROSITE-ProRule" id="PRU00322"/>
    </source>
</evidence>
<dbReference type="GO" id="GO:0000398">
    <property type="term" value="P:mRNA splicing, via spliceosome"/>
    <property type="evidence" value="ECO:0007669"/>
    <property type="project" value="TreeGrafter"/>
</dbReference>
<dbReference type="InterPro" id="IPR001876">
    <property type="entry name" value="Znf_RanBP2"/>
</dbReference>
<evidence type="ECO:0000256" key="9">
    <source>
        <dbReference type="SAM" id="MobiDB-lite"/>
    </source>
</evidence>
<feature type="non-terminal residue" evidence="13">
    <location>
        <position position="650"/>
    </location>
</feature>
<dbReference type="InterPro" id="IPR035979">
    <property type="entry name" value="RBD_domain_sf"/>
</dbReference>
<accession>A0AAD8E6Z9</accession>
<feature type="domain" description="G-patch" evidence="11">
    <location>
        <begin position="574"/>
        <end position="620"/>
    </location>
</feature>
<dbReference type="SUPFAM" id="SSF90209">
    <property type="entry name" value="Ran binding protein zinc finger-like"/>
    <property type="match status" value="1"/>
</dbReference>
<feature type="region of interest" description="Disordered" evidence="9">
    <location>
        <begin position="422"/>
        <end position="445"/>
    </location>
</feature>
<feature type="compositionally biased region" description="Basic and acidic residues" evidence="9">
    <location>
        <begin position="529"/>
        <end position="548"/>
    </location>
</feature>
<organism evidence="13 14">
    <name type="scientific">Diploptera punctata</name>
    <name type="common">Pacific beetle cockroach</name>
    <dbReference type="NCBI Taxonomy" id="6984"/>
    <lineage>
        <taxon>Eukaryota</taxon>
        <taxon>Metazoa</taxon>
        <taxon>Ecdysozoa</taxon>
        <taxon>Arthropoda</taxon>
        <taxon>Hexapoda</taxon>
        <taxon>Insecta</taxon>
        <taxon>Pterygota</taxon>
        <taxon>Neoptera</taxon>
        <taxon>Polyneoptera</taxon>
        <taxon>Dictyoptera</taxon>
        <taxon>Blattodea</taxon>
        <taxon>Blaberoidea</taxon>
        <taxon>Blaberidae</taxon>
        <taxon>Diplopterinae</taxon>
        <taxon>Diploptera</taxon>
    </lineage>
</organism>
<keyword evidence="3" id="KW-0677">Repeat</keyword>
<dbReference type="PANTHER" id="PTHR13948">
    <property type="entry name" value="RNA-BINDING PROTEIN"/>
    <property type="match status" value="1"/>
</dbReference>
<dbReference type="PROSITE" id="PS50199">
    <property type="entry name" value="ZF_RANBP2_2"/>
    <property type="match status" value="1"/>
</dbReference>
<dbReference type="SUPFAM" id="SSF54928">
    <property type="entry name" value="RNA-binding domain, RBD"/>
    <property type="match status" value="1"/>
</dbReference>
<evidence type="ECO:0000256" key="7">
    <source>
        <dbReference type="ARBA" id="ARBA00023242"/>
    </source>
</evidence>
<feature type="region of interest" description="Disordered" evidence="9">
    <location>
        <begin position="261"/>
        <end position="282"/>
    </location>
</feature>
<comment type="caution">
    <text evidence="13">The sequence shown here is derived from an EMBL/GenBank/DDBJ whole genome shotgun (WGS) entry which is preliminary data.</text>
</comment>
<keyword evidence="14" id="KW-1185">Reference proteome</keyword>
<dbReference type="PROSITE" id="PS50157">
    <property type="entry name" value="ZINC_FINGER_C2H2_2"/>
    <property type="match status" value="1"/>
</dbReference>
<proteinExistence type="predicted"/>
<dbReference type="SMART" id="SM00443">
    <property type="entry name" value="G_patch"/>
    <property type="match status" value="1"/>
</dbReference>
<feature type="region of interest" description="Disordered" evidence="9">
    <location>
        <begin position="511"/>
        <end position="548"/>
    </location>
</feature>
<keyword evidence="4 8" id="KW-0863">Zinc-finger</keyword>
<dbReference type="InterPro" id="IPR041591">
    <property type="entry name" value="OCRE"/>
</dbReference>
<feature type="non-terminal residue" evidence="13">
    <location>
        <position position="1"/>
    </location>
</feature>
<reference evidence="13" key="2">
    <citation type="submission" date="2023-05" db="EMBL/GenBank/DDBJ databases">
        <authorList>
            <person name="Fouks B."/>
        </authorList>
    </citation>
    <scope>NUCLEOTIDE SEQUENCE</scope>
    <source>
        <strain evidence="13">Stay&amp;Tobe</strain>
        <tissue evidence="13">Testes</tissue>
    </source>
</reference>
<dbReference type="Proteomes" id="UP001233999">
    <property type="component" value="Unassembled WGS sequence"/>
</dbReference>
<dbReference type="InterPro" id="IPR036443">
    <property type="entry name" value="Znf_RanBP2_sf"/>
</dbReference>
<dbReference type="AlphaFoldDB" id="A0AAD8E6Z9"/>
<evidence type="ECO:0000256" key="6">
    <source>
        <dbReference type="ARBA" id="ARBA00022884"/>
    </source>
</evidence>
<gene>
    <name evidence="13" type="ORF">L9F63_024774</name>
</gene>
<dbReference type="PROSITE" id="PS50174">
    <property type="entry name" value="G_PATCH"/>
    <property type="match status" value="1"/>
</dbReference>
<evidence type="ECO:0000256" key="2">
    <source>
        <dbReference type="ARBA" id="ARBA00022723"/>
    </source>
</evidence>
<feature type="compositionally biased region" description="Low complexity" evidence="9">
    <location>
        <begin position="261"/>
        <end position="274"/>
    </location>
</feature>
<evidence type="ECO:0000256" key="5">
    <source>
        <dbReference type="ARBA" id="ARBA00022833"/>
    </source>
</evidence>
<evidence type="ECO:0000259" key="11">
    <source>
        <dbReference type="PROSITE" id="PS50174"/>
    </source>
</evidence>
<feature type="compositionally biased region" description="Basic and acidic residues" evidence="9">
    <location>
        <begin position="339"/>
        <end position="358"/>
    </location>
</feature>
<evidence type="ECO:0000259" key="10">
    <source>
        <dbReference type="PROSITE" id="PS50157"/>
    </source>
</evidence>
<dbReference type="InterPro" id="IPR012677">
    <property type="entry name" value="Nucleotide-bd_a/b_plait_sf"/>
</dbReference>
<feature type="domain" description="RanBP2-type" evidence="12">
    <location>
        <begin position="30"/>
        <end position="59"/>
    </location>
</feature>
<dbReference type="PROSITE" id="PS01358">
    <property type="entry name" value="ZF_RANBP2_1"/>
    <property type="match status" value="1"/>
</dbReference>
<dbReference type="SMART" id="SM00547">
    <property type="entry name" value="ZnF_RBZ"/>
    <property type="match status" value="1"/>
</dbReference>
<keyword evidence="5" id="KW-0862">Zinc</keyword>
<dbReference type="InterPro" id="IPR013087">
    <property type="entry name" value="Znf_C2H2_type"/>
</dbReference>
<dbReference type="GO" id="GO:0005634">
    <property type="term" value="C:nucleus"/>
    <property type="evidence" value="ECO:0007669"/>
    <property type="project" value="UniProtKB-SubCell"/>
</dbReference>
<dbReference type="Gene3D" id="3.30.70.330">
    <property type="match status" value="1"/>
</dbReference>
<comment type="subcellular location">
    <subcellularLocation>
        <location evidence="1">Nucleus</location>
    </subcellularLocation>
</comment>
<dbReference type="CDD" id="cd12313">
    <property type="entry name" value="RRM1_RRM2_RBM5_like"/>
    <property type="match status" value="1"/>
</dbReference>
<evidence type="ECO:0000313" key="14">
    <source>
        <dbReference type="Proteomes" id="UP001233999"/>
    </source>
</evidence>
<dbReference type="Pfam" id="PF17780">
    <property type="entry name" value="OCRE"/>
    <property type="match status" value="1"/>
</dbReference>
<evidence type="ECO:0000313" key="13">
    <source>
        <dbReference type="EMBL" id="KAJ9579119.1"/>
    </source>
</evidence>
<dbReference type="PANTHER" id="PTHR13948:SF3">
    <property type="entry name" value="FI21118P1"/>
    <property type="match status" value="1"/>
</dbReference>
<dbReference type="Gene3D" id="4.10.1060.10">
    <property type="entry name" value="Zinc finger, RanBP2-type"/>
    <property type="match status" value="1"/>
</dbReference>
<evidence type="ECO:0000256" key="3">
    <source>
        <dbReference type="ARBA" id="ARBA00022737"/>
    </source>
</evidence>
<dbReference type="Pfam" id="PF01585">
    <property type="entry name" value="G-patch"/>
    <property type="match status" value="1"/>
</dbReference>
<evidence type="ECO:0000256" key="4">
    <source>
        <dbReference type="ARBA" id="ARBA00022771"/>
    </source>
</evidence>
<evidence type="ECO:0008006" key="15">
    <source>
        <dbReference type="Google" id="ProtNLM"/>
    </source>
</evidence>
<protein>
    <recommendedName>
        <fullName evidence="15">Rna-binding protein 5</fullName>
    </recommendedName>
</protein>
<keyword evidence="2" id="KW-0479">Metal-binding</keyword>
<dbReference type="InterPro" id="IPR000467">
    <property type="entry name" value="G_patch_dom"/>
</dbReference>
<sequence>GVLMLKDHYRAVMHFSIPKDSQMDRNALTMSQDWLCIKCGAHNFKRRKACFKCHSSRQESEGGEGSAEVSLQPTATVLLRGLDVLSTEDSVLQAITTISSVPIRSIRIGQDPLTNTSRGVCYLEMNHVMDAVYMHNALIENPPIVDGKKVLVSFRKAMQHTRLDTDSLQQRAASGDLMHYTLEDIPRLADYSASIYATSPAEYAAYQQYYQQYYRTQITQGSAIALPSQSQADSVNAAAAVAQSAIQQLQAAKEIKKQIETPTATAPSTAPSTTEKTGVPDVSTYQYDETSGYYYDPQTGLYYDAGSQYYYNPQTQQFLYWDSEKQAYLPAPVSTEDSSSNKDEGKKDKSKDRQDKVKVAKKIAKDMERWAKTLNQKKDNARQNLAMVCSTMPSSKSIGAADAGYAVLERKERPPIEFQTMPFETSERPTGPPSPPQGNSSNAGGLVAAYGGGSESDEEIEDVLQEDRQHTNWVKLACLLCKRQFPTKESLIRHQQLSDLHKLNLETWYSVRGLDPNDPQQRNKKYRDRAKERRQKFGEPEPPHPNHLKEKYLKTKEDVASISYEEPTKAGIGSDNVGNRLLQKMGWQEGMGLGKSNQGRTSIIQAEHRVSTAGLGAKSGTYGALPGETYKDCVKKMMFARYHELTEQET</sequence>
<evidence type="ECO:0000259" key="12">
    <source>
        <dbReference type="PROSITE" id="PS50199"/>
    </source>
</evidence>
<name>A0AAD8E6Z9_DIPPU</name>
<keyword evidence="6" id="KW-0694">RNA-binding</keyword>
<keyword evidence="7" id="KW-0539">Nucleus</keyword>